<dbReference type="AlphaFoldDB" id="A0A9N8DYX0"/>
<feature type="region of interest" description="Disordered" evidence="1">
    <location>
        <begin position="210"/>
        <end position="258"/>
    </location>
</feature>
<organism evidence="2 3">
    <name type="scientific">Seminavis robusta</name>
    <dbReference type="NCBI Taxonomy" id="568900"/>
    <lineage>
        <taxon>Eukaryota</taxon>
        <taxon>Sar</taxon>
        <taxon>Stramenopiles</taxon>
        <taxon>Ochrophyta</taxon>
        <taxon>Bacillariophyta</taxon>
        <taxon>Bacillariophyceae</taxon>
        <taxon>Bacillariophycidae</taxon>
        <taxon>Naviculales</taxon>
        <taxon>Naviculaceae</taxon>
        <taxon>Seminavis</taxon>
    </lineage>
</organism>
<evidence type="ECO:0000313" key="2">
    <source>
        <dbReference type="EMBL" id="CAB9509669.1"/>
    </source>
</evidence>
<sequence>MVAMDPEHFFPSNRHEQYHEHHDHYEYSIPITPSQPQSPQPRRLLTSTATPIHHGETLPLMHNAFRNYGLLITLDDDQLCLQFCPDHSLGQVHPNAYAPTEISHIQKLGGGGSGVAVFEGQHPVLGDVVMKHGSDKDLVELFALSTVADELKTRGHGDKDNQAAARHIQQRIPEFKFIYISPHHLGENRKALWRRLRDLDRGSSGSFLLPVDEMTELSSNSEEESDSHSKTTKMTSSERSRVSFLDEETMLEEDDYEDGTSAAEANFQLLKKVSSLQSVVSKDKPNPELFPPGVEITKSGTVSGHRDIAILVAPRGTTDQCFVKLKADTLRIVLPAGKFDQEEPSQSNNSGHTGRIRIHGDGYTVLKAITDDLITLMKSNRWKFTFGQKRIGSANPKTGNEWLYEARLCGSVLNNLVTQKIKLVWDLVRLTADNEQDPKVLEQIREEVQQMKECKHLEAEDLSDLVDNYVGNAIKKNFRSETGRIPVLLLLGTRFREYSEYWTQSFLHIGGGNKRHNRQQSPFAQSSGANMILTTEEKVPAHYLGCITNPGALVGDFFQKAPMVPTVLENMGSGYWQCLLSKAVELPDQNCHSSMYWKRLWTSGLADAGLHNLFVTEDRLWLFDLGEPTLTSVPGFLTKFLFSFFHTLGMQERNDGADNGGMWIRRFELNHRTKKLNLTTETNRLLAKGYKAFQLSLDRIVKEVFNGDDTVRWLLLQYVTLQLISDASFCLQKWTVKGGGRARDMNHQEGLEKWLWRALWDIFVACDINSPASLKRFKATTPEPHMSDAQRVFQERHVALIQGLAFENVTIGGGDGFKGFHPFVNASG</sequence>
<evidence type="ECO:0000256" key="1">
    <source>
        <dbReference type="SAM" id="MobiDB-lite"/>
    </source>
</evidence>
<dbReference type="OrthoDB" id="44709at2759"/>
<name>A0A9N8DYX0_9STRA</name>
<gene>
    <name evidence="2" type="ORF">SEMRO_400_G134990.1</name>
</gene>
<keyword evidence="3" id="KW-1185">Reference proteome</keyword>
<protein>
    <submittedName>
        <fullName evidence="2">Uncharacterized protein</fullName>
    </submittedName>
</protein>
<comment type="caution">
    <text evidence="2">The sequence shown here is derived from an EMBL/GenBank/DDBJ whole genome shotgun (WGS) entry which is preliminary data.</text>
</comment>
<proteinExistence type="predicted"/>
<reference evidence="2" key="1">
    <citation type="submission" date="2020-06" db="EMBL/GenBank/DDBJ databases">
        <authorList>
            <consortium name="Plant Systems Biology data submission"/>
        </authorList>
    </citation>
    <scope>NUCLEOTIDE SEQUENCE</scope>
    <source>
        <strain evidence="2">D6</strain>
    </source>
</reference>
<dbReference type="Proteomes" id="UP001153069">
    <property type="component" value="Unassembled WGS sequence"/>
</dbReference>
<accession>A0A9N8DYX0</accession>
<dbReference type="EMBL" id="CAICTM010000399">
    <property type="protein sequence ID" value="CAB9509669.1"/>
    <property type="molecule type" value="Genomic_DNA"/>
</dbReference>
<evidence type="ECO:0000313" key="3">
    <source>
        <dbReference type="Proteomes" id="UP001153069"/>
    </source>
</evidence>
<feature type="compositionally biased region" description="Acidic residues" evidence="1">
    <location>
        <begin position="245"/>
        <end position="258"/>
    </location>
</feature>